<keyword evidence="8" id="KW-1185">Reference proteome</keyword>
<dbReference type="GO" id="GO:0016020">
    <property type="term" value="C:membrane"/>
    <property type="evidence" value="ECO:0007669"/>
    <property type="project" value="UniProtKB-SubCell"/>
</dbReference>
<evidence type="ECO:0000256" key="3">
    <source>
        <dbReference type="ARBA" id="ARBA00022692"/>
    </source>
</evidence>
<dbReference type="PANTHER" id="PTHR27008:SF602">
    <property type="entry name" value="LRR RECEPTOR-LIKE SERINE_THREONINE-PROTEIN KINASE EFR"/>
    <property type="match status" value="1"/>
</dbReference>
<accession>A0AAD2A6Z6</accession>
<organism evidence="7 8">
    <name type="scientific">Fraxinus pennsylvanica</name>
    <dbReference type="NCBI Taxonomy" id="56036"/>
    <lineage>
        <taxon>Eukaryota</taxon>
        <taxon>Viridiplantae</taxon>
        <taxon>Streptophyta</taxon>
        <taxon>Embryophyta</taxon>
        <taxon>Tracheophyta</taxon>
        <taxon>Spermatophyta</taxon>
        <taxon>Magnoliopsida</taxon>
        <taxon>eudicotyledons</taxon>
        <taxon>Gunneridae</taxon>
        <taxon>Pentapetalae</taxon>
        <taxon>asterids</taxon>
        <taxon>lamiids</taxon>
        <taxon>Lamiales</taxon>
        <taxon>Oleaceae</taxon>
        <taxon>Oleeae</taxon>
        <taxon>Fraxinus</taxon>
    </lineage>
</organism>
<gene>
    <name evidence="7" type="ORF">FPE_LOCUS30030</name>
</gene>
<keyword evidence="5" id="KW-1133">Transmembrane helix</keyword>
<evidence type="ECO:0000256" key="6">
    <source>
        <dbReference type="ARBA" id="ARBA00023136"/>
    </source>
</evidence>
<comment type="subcellular location">
    <subcellularLocation>
        <location evidence="1">Membrane</location>
    </subcellularLocation>
</comment>
<keyword evidence="6" id="KW-0472">Membrane</keyword>
<evidence type="ECO:0000313" key="7">
    <source>
        <dbReference type="EMBL" id="CAI9782600.1"/>
    </source>
</evidence>
<dbReference type="EMBL" id="OU503054">
    <property type="protein sequence ID" value="CAI9782600.1"/>
    <property type="molecule type" value="Genomic_DNA"/>
</dbReference>
<dbReference type="Proteomes" id="UP000834106">
    <property type="component" value="Chromosome 19"/>
</dbReference>
<protein>
    <submittedName>
        <fullName evidence="7">Uncharacterized protein</fullName>
    </submittedName>
</protein>
<name>A0AAD2A6Z6_9LAMI</name>
<dbReference type="InterPro" id="IPR001611">
    <property type="entry name" value="Leu-rich_rpt"/>
</dbReference>
<keyword evidence="3" id="KW-0812">Transmembrane</keyword>
<dbReference type="PANTHER" id="PTHR27008">
    <property type="entry name" value="OS04G0122200 PROTEIN"/>
    <property type="match status" value="1"/>
</dbReference>
<keyword evidence="2" id="KW-0433">Leucine-rich repeat</keyword>
<dbReference type="Pfam" id="PF00560">
    <property type="entry name" value="LRR_1"/>
    <property type="match status" value="1"/>
</dbReference>
<sequence>MGKLLNLDSLDLNHNNLSGKISKSLETLNYLIYFDVSFNDLSGEVPSCGPFKNFPSRFFMSNKGLCGYPIYGLPPCHTIGNGKQRRRKVMLGVVFALRYETKQRKVFWRIKPEELDKCLYAQCYYSNYRFELVGSKRRLLHRNLKRLSSIMELALNCSMESANERVNMKEVVVALKKIRYVILAYYLETRGQP</sequence>
<evidence type="ECO:0000313" key="8">
    <source>
        <dbReference type="Proteomes" id="UP000834106"/>
    </source>
</evidence>
<dbReference type="InterPro" id="IPR051809">
    <property type="entry name" value="Plant_receptor-like_S/T_kinase"/>
</dbReference>
<keyword evidence="4" id="KW-0677">Repeat</keyword>
<dbReference type="AlphaFoldDB" id="A0AAD2A6Z6"/>
<evidence type="ECO:0000256" key="1">
    <source>
        <dbReference type="ARBA" id="ARBA00004370"/>
    </source>
</evidence>
<proteinExistence type="predicted"/>
<dbReference type="SUPFAM" id="SSF52058">
    <property type="entry name" value="L domain-like"/>
    <property type="match status" value="1"/>
</dbReference>
<dbReference type="Gene3D" id="3.80.10.10">
    <property type="entry name" value="Ribonuclease Inhibitor"/>
    <property type="match status" value="1"/>
</dbReference>
<evidence type="ECO:0000256" key="4">
    <source>
        <dbReference type="ARBA" id="ARBA00022737"/>
    </source>
</evidence>
<evidence type="ECO:0000256" key="2">
    <source>
        <dbReference type="ARBA" id="ARBA00022614"/>
    </source>
</evidence>
<evidence type="ECO:0000256" key="5">
    <source>
        <dbReference type="ARBA" id="ARBA00022989"/>
    </source>
</evidence>
<reference evidence="7" key="1">
    <citation type="submission" date="2023-05" db="EMBL/GenBank/DDBJ databases">
        <authorList>
            <person name="Huff M."/>
        </authorList>
    </citation>
    <scope>NUCLEOTIDE SEQUENCE</scope>
</reference>
<dbReference type="InterPro" id="IPR032675">
    <property type="entry name" value="LRR_dom_sf"/>
</dbReference>